<keyword evidence="2" id="KW-1185">Reference proteome</keyword>
<comment type="caution">
    <text evidence="1">The sequence shown here is derived from an EMBL/GenBank/DDBJ whole genome shotgun (WGS) entry which is preliminary data.</text>
</comment>
<dbReference type="Proteomes" id="UP001163046">
    <property type="component" value="Unassembled WGS sequence"/>
</dbReference>
<accession>A0A9W9YLJ9</accession>
<protein>
    <submittedName>
        <fullName evidence="1">Uncharacterized protein</fullName>
    </submittedName>
</protein>
<evidence type="ECO:0000313" key="1">
    <source>
        <dbReference type="EMBL" id="KAJ7357530.1"/>
    </source>
</evidence>
<sequence length="50" mass="5483">MPHGAGSLKISQLAQHPRTGWDGWLKLGRKVLPSELLIGTTHIILAEARQ</sequence>
<proteinExistence type="predicted"/>
<dbReference type="EMBL" id="MU827320">
    <property type="protein sequence ID" value="KAJ7357530.1"/>
    <property type="molecule type" value="Genomic_DNA"/>
</dbReference>
<name>A0A9W9YLJ9_9CNID</name>
<evidence type="ECO:0000313" key="2">
    <source>
        <dbReference type="Proteomes" id="UP001163046"/>
    </source>
</evidence>
<gene>
    <name evidence="1" type="ORF">OS493_024335</name>
</gene>
<reference evidence="1" key="1">
    <citation type="submission" date="2023-01" db="EMBL/GenBank/DDBJ databases">
        <title>Genome assembly of the deep-sea coral Lophelia pertusa.</title>
        <authorList>
            <person name="Herrera S."/>
            <person name="Cordes E."/>
        </authorList>
    </citation>
    <scope>NUCLEOTIDE SEQUENCE</scope>
    <source>
        <strain evidence="1">USNM1676648</strain>
        <tissue evidence="1">Polyp</tissue>
    </source>
</reference>
<organism evidence="1 2">
    <name type="scientific">Desmophyllum pertusum</name>
    <dbReference type="NCBI Taxonomy" id="174260"/>
    <lineage>
        <taxon>Eukaryota</taxon>
        <taxon>Metazoa</taxon>
        <taxon>Cnidaria</taxon>
        <taxon>Anthozoa</taxon>
        <taxon>Hexacorallia</taxon>
        <taxon>Scleractinia</taxon>
        <taxon>Caryophylliina</taxon>
        <taxon>Caryophylliidae</taxon>
        <taxon>Desmophyllum</taxon>
    </lineage>
</organism>
<dbReference type="AlphaFoldDB" id="A0A9W9YLJ9"/>